<protein>
    <submittedName>
        <fullName evidence="1">Uncharacterized protein</fullName>
    </submittedName>
</protein>
<keyword evidence="2" id="KW-1185">Reference proteome</keyword>
<evidence type="ECO:0000313" key="1">
    <source>
        <dbReference type="EMBL" id="MBB5709146.1"/>
    </source>
</evidence>
<organism evidence="1 2">
    <name type="scientific">Sphingomonas xinjiangensis</name>
    <dbReference type="NCBI Taxonomy" id="643568"/>
    <lineage>
        <taxon>Bacteria</taxon>
        <taxon>Pseudomonadati</taxon>
        <taxon>Pseudomonadota</taxon>
        <taxon>Alphaproteobacteria</taxon>
        <taxon>Sphingomonadales</taxon>
        <taxon>Sphingomonadaceae</taxon>
        <taxon>Sphingomonas</taxon>
    </lineage>
</organism>
<evidence type="ECO:0000313" key="2">
    <source>
        <dbReference type="Proteomes" id="UP000527143"/>
    </source>
</evidence>
<dbReference type="RefSeq" id="WP_184083607.1">
    <property type="nucleotide sequence ID" value="NZ_JACIJF010000001.1"/>
</dbReference>
<reference evidence="1 2" key="1">
    <citation type="submission" date="2020-08" db="EMBL/GenBank/DDBJ databases">
        <title>Genomic Encyclopedia of Type Strains, Phase IV (KMG-IV): sequencing the most valuable type-strain genomes for metagenomic binning, comparative biology and taxonomic classification.</title>
        <authorList>
            <person name="Goeker M."/>
        </authorList>
    </citation>
    <scope>NUCLEOTIDE SEQUENCE [LARGE SCALE GENOMIC DNA]</scope>
    <source>
        <strain evidence="1 2">DSM 26736</strain>
    </source>
</reference>
<proteinExistence type="predicted"/>
<gene>
    <name evidence="1" type="ORF">FHT02_000352</name>
</gene>
<sequence>MKLTTQADTSSQPSTSTLLVLEAIVRLRCLSAEYNRTRMILAPHILYTRDDKLYVDGVVIVREGMIPREEKMGTFKLDGLKELNLLERAFAISALFDSTLDKYQGVTLMGVEPQAG</sequence>
<dbReference type="AlphaFoldDB" id="A0A840YJP1"/>
<dbReference type="EMBL" id="JACIJF010000001">
    <property type="protein sequence ID" value="MBB5709146.1"/>
    <property type="molecule type" value="Genomic_DNA"/>
</dbReference>
<comment type="caution">
    <text evidence="1">The sequence shown here is derived from an EMBL/GenBank/DDBJ whole genome shotgun (WGS) entry which is preliminary data.</text>
</comment>
<dbReference type="Proteomes" id="UP000527143">
    <property type="component" value="Unassembled WGS sequence"/>
</dbReference>
<name>A0A840YJP1_9SPHN</name>
<accession>A0A840YJP1</accession>